<gene>
    <name evidence="2" type="ORF">D9R14_08980</name>
</gene>
<protein>
    <submittedName>
        <fullName evidence="2">Host attachment protein</fullName>
    </submittedName>
</protein>
<sequence length="146" mass="15411">MPNADKANRLVLVCDGAKALLLADSGIAPKPRLKVLETITAPSAPTSQLGTDRPGRVHESKGVSRSAVEATDLHAIAEAEFLRRLADRLAELVQSGTGRILIVAPPKALGTLREAMSAQVKAVVDGELAKDLVKLPVDEIERHIAA</sequence>
<feature type="region of interest" description="Disordered" evidence="1">
    <location>
        <begin position="44"/>
        <end position="64"/>
    </location>
</feature>
<organism evidence="2 3">
    <name type="scientific">Xanthobacter tagetidis</name>
    <dbReference type="NCBI Taxonomy" id="60216"/>
    <lineage>
        <taxon>Bacteria</taxon>
        <taxon>Pseudomonadati</taxon>
        <taxon>Pseudomonadota</taxon>
        <taxon>Alphaproteobacteria</taxon>
        <taxon>Hyphomicrobiales</taxon>
        <taxon>Xanthobacteraceae</taxon>
        <taxon>Xanthobacter</taxon>
    </lineage>
</organism>
<proteinExistence type="predicted"/>
<evidence type="ECO:0000313" key="3">
    <source>
        <dbReference type="Proteomes" id="UP000269692"/>
    </source>
</evidence>
<reference evidence="2 3" key="1">
    <citation type="submission" date="2018-10" db="EMBL/GenBank/DDBJ databases">
        <title>Xanthobacter tagetidis genome sequencing and assembly.</title>
        <authorList>
            <person name="Maclea K.S."/>
            <person name="Goen A.E."/>
            <person name="Fatima S.A."/>
        </authorList>
    </citation>
    <scope>NUCLEOTIDE SEQUENCE [LARGE SCALE GENOMIC DNA]</scope>
    <source>
        <strain evidence="2 3">ATCC 700314</strain>
    </source>
</reference>
<dbReference type="OrthoDB" id="9812459at2"/>
<dbReference type="EMBL" id="RCTF01000006">
    <property type="protein sequence ID" value="RLP78977.1"/>
    <property type="molecule type" value="Genomic_DNA"/>
</dbReference>
<dbReference type="Pfam" id="PF10116">
    <property type="entry name" value="Host_attach"/>
    <property type="match status" value="1"/>
</dbReference>
<evidence type="ECO:0000313" key="2">
    <source>
        <dbReference type="EMBL" id="RLP78977.1"/>
    </source>
</evidence>
<dbReference type="InterPro" id="IPR019291">
    <property type="entry name" value="Host_attachment_protein"/>
</dbReference>
<comment type="caution">
    <text evidence="2">The sequence shown here is derived from an EMBL/GenBank/DDBJ whole genome shotgun (WGS) entry which is preliminary data.</text>
</comment>
<dbReference type="RefSeq" id="WP_121622991.1">
    <property type="nucleotide sequence ID" value="NZ_JACIIW010000002.1"/>
</dbReference>
<dbReference type="AlphaFoldDB" id="A0A3L7AFF1"/>
<dbReference type="Proteomes" id="UP000269692">
    <property type="component" value="Unassembled WGS sequence"/>
</dbReference>
<evidence type="ECO:0000256" key="1">
    <source>
        <dbReference type="SAM" id="MobiDB-lite"/>
    </source>
</evidence>
<name>A0A3L7AFF1_9HYPH</name>
<feature type="compositionally biased region" description="Basic and acidic residues" evidence="1">
    <location>
        <begin position="53"/>
        <end position="62"/>
    </location>
</feature>
<accession>A0A3L7AFF1</accession>
<keyword evidence="3" id="KW-1185">Reference proteome</keyword>